<name>A0A0F9WDK6_9MICR</name>
<dbReference type="PANTHER" id="PTHR12839">
    <property type="entry name" value="NONSENSE-MEDIATED MRNA DECAY PROTEIN 2 UP-FRAMESHIFT SUPPRESSOR 2"/>
    <property type="match status" value="1"/>
</dbReference>
<dbReference type="AlphaFoldDB" id="A0A0F9WDK6"/>
<dbReference type="InterPro" id="IPR016024">
    <property type="entry name" value="ARM-type_fold"/>
</dbReference>
<dbReference type="EMBL" id="JPQZ01000018">
    <property type="protein sequence ID" value="KKO75521.1"/>
    <property type="molecule type" value="Genomic_DNA"/>
</dbReference>
<evidence type="ECO:0000313" key="2">
    <source>
        <dbReference type="Proteomes" id="UP000034350"/>
    </source>
</evidence>
<sequence>MQIEKLGPFMEWNVERIHLSQTKSLLNRNSQLKKKISLVKKLKNLQNESLQPLLEDLSTENMEQFFSEIIDSILSLKVTCLEDIKNIIRIISIYLKDHKFINMLFTHLNSTEIYWHKIIFIEIQILTDTKFNYKLALKSLFNDASNLYKIFYMEYVLYFFNDEKLIAFINKEKTKIGQLDMNQIDDKYSERVLNICRVLNIDIIEQKSDNNFKQVIELKENEFDFYTCKFLGEDNFTIPRQTKDIVEILKSNKLDIGKIDAISKYLRKTENVKMIPVIYNKLKNNIFCMPVLARIIRNCGILCKKSINKLLEDVFENKITNRTDLINTIFLVSELIKFRYIGFNECFNLLEYFYKQKDIEICCLLMKNVGRFLLVDEQSNNKARNFLDKLIAYGNKCSSIECTHINDMLSVIFSKSVRYESEDNIYNFLSYHFKNGVHKTGSKIDLILKKNKKYFLKILCAPWKFKDVELVCKIASLFCLDLILIDLLPFIIELIGNSYKLKTFSYTKFLSGLLKCKNSKIQETAISSLFNIKIHREMKLRILIVLLSGMSFCVKSRHIQHLKNECSKVNTIEIHNMLFNLCESIGVKYEKPFYEDSFDEEIRLMENL</sequence>
<keyword evidence="2" id="KW-1185">Reference proteome</keyword>
<dbReference type="GO" id="GO:0000184">
    <property type="term" value="P:nuclear-transcribed mRNA catabolic process, nonsense-mediated decay"/>
    <property type="evidence" value="ECO:0007669"/>
    <property type="project" value="InterPro"/>
</dbReference>
<dbReference type="SUPFAM" id="SSF48371">
    <property type="entry name" value="ARM repeat"/>
    <property type="match status" value="1"/>
</dbReference>
<dbReference type="VEuPathDB" id="MicrosporidiaDB:G9O61_00g015790"/>
<protein>
    <submittedName>
        <fullName evidence="1">Uncharacterized protein</fullName>
    </submittedName>
</protein>
<dbReference type="PANTHER" id="PTHR12839:SF7">
    <property type="entry name" value="REGULATOR OF NONSENSE TRANSCRIPTS 2"/>
    <property type="match status" value="1"/>
</dbReference>
<dbReference type="GO" id="GO:0035145">
    <property type="term" value="C:exon-exon junction complex"/>
    <property type="evidence" value="ECO:0007669"/>
    <property type="project" value="TreeGrafter"/>
</dbReference>
<dbReference type="RefSeq" id="XP_024331263.1">
    <property type="nucleotide sequence ID" value="XM_024474264.1"/>
</dbReference>
<dbReference type="GeneID" id="36319179"/>
<dbReference type="Gene3D" id="1.25.40.180">
    <property type="match status" value="1"/>
</dbReference>
<accession>A0A0F9WDK6</accession>
<dbReference type="OrthoDB" id="2190870at2759"/>
<organism evidence="1 2">
    <name type="scientific">Vairimorpha ceranae</name>
    <dbReference type="NCBI Taxonomy" id="40302"/>
    <lineage>
        <taxon>Eukaryota</taxon>
        <taxon>Fungi</taxon>
        <taxon>Fungi incertae sedis</taxon>
        <taxon>Microsporidia</taxon>
        <taxon>Nosematidae</taxon>
        <taxon>Vairimorpha</taxon>
    </lineage>
</organism>
<dbReference type="VEuPathDB" id="MicrosporidiaDB:AAJ76_180001026"/>
<dbReference type="OMA" id="EICACGI"/>
<comment type="caution">
    <text evidence="1">The sequence shown here is derived from an EMBL/GenBank/DDBJ whole genome shotgun (WGS) entry which is preliminary data.</text>
</comment>
<reference evidence="1 2" key="1">
    <citation type="journal article" date="2015" name="Environ. Microbiol.">
        <title>Genome analyses suggest the presence of polyploidy and recent human-driven expansions in eight global populations of the honeybee pathogen Nosema ceranae.</title>
        <authorList>
            <person name="Pelin A."/>
            <person name="Selman M."/>
            <person name="Aris-Brosou S."/>
            <person name="Farinelli L."/>
            <person name="Corradi N."/>
        </authorList>
    </citation>
    <scope>NUCLEOTIDE SEQUENCE [LARGE SCALE GENOMIC DNA]</scope>
    <source>
        <strain evidence="1 2">PA08 1199</strain>
    </source>
</reference>
<evidence type="ECO:0000313" key="1">
    <source>
        <dbReference type="EMBL" id="KKO75521.1"/>
    </source>
</evidence>
<dbReference type="InterPro" id="IPR039762">
    <property type="entry name" value="Nmd2/UPF2"/>
</dbReference>
<dbReference type="GO" id="GO:0005737">
    <property type="term" value="C:cytoplasm"/>
    <property type="evidence" value="ECO:0007669"/>
    <property type="project" value="TreeGrafter"/>
</dbReference>
<dbReference type="Proteomes" id="UP000034350">
    <property type="component" value="Unassembled WGS sequence"/>
</dbReference>
<proteinExistence type="predicted"/>
<dbReference type="VEuPathDB" id="MicrosporidiaDB:NCER_101131"/>
<gene>
    <name evidence="1" type="ORF">AAJ76_180001026</name>
</gene>